<evidence type="ECO:0000256" key="6">
    <source>
        <dbReference type="ARBA" id="ARBA00022801"/>
    </source>
</evidence>
<gene>
    <name evidence="17" type="ORF">METZ01_LOCUS105442</name>
</gene>
<dbReference type="EMBL" id="UINC01011987">
    <property type="protein sequence ID" value="SVA52588.1"/>
    <property type="molecule type" value="Genomic_DNA"/>
</dbReference>
<dbReference type="Pfam" id="PF01725">
    <property type="entry name" value="Ham1p_like"/>
    <property type="match status" value="1"/>
</dbReference>
<organism evidence="17">
    <name type="scientific">marine metagenome</name>
    <dbReference type="NCBI Taxonomy" id="408172"/>
    <lineage>
        <taxon>unclassified sequences</taxon>
        <taxon>metagenomes</taxon>
        <taxon>ecological metagenomes</taxon>
    </lineage>
</organism>
<dbReference type="GO" id="GO:0046872">
    <property type="term" value="F:metal ion binding"/>
    <property type="evidence" value="ECO:0007669"/>
    <property type="project" value="UniProtKB-KW"/>
</dbReference>
<dbReference type="InterPro" id="IPR002637">
    <property type="entry name" value="RdgB/HAM1"/>
</dbReference>
<evidence type="ECO:0000256" key="12">
    <source>
        <dbReference type="ARBA" id="ARBA00071289"/>
    </source>
</evidence>
<protein>
    <recommendedName>
        <fullName evidence="12">dITP/XTP pyrophosphatase</fullName>
        <ecNumber evidence="11">3.6.1.66</ecNumber>
    </recommendedName>
    <alternativeName>
        <fullName evidence="13">Non-canonical purine NTP pyrophosphatase</fullName>
    </alternativeName>
    <alternativeName>
        <fullName evidence="14">Non-standard purine NTP pyrophosphatase</fullName>
    </alternativeName>
    <alternativeName>
        <fullName evidence="16">Nucleoside-triphosphate diphosphatase</fullName>
    </alternativeName>
    <alternativeName>
        <fullName evidence="15">Nucleoside-triphosphate pyrophosphatase</fullName>
    </alternativeName>
</protein>
<evidence type="ECO:0000256" key="15">
    <source>
        <dbReference type="ARBA" id="ARBA00083186"/>
    </source>
</evidence>
<comment type="catalytic activity">
    <reaction evidence="10">
        <text>XTP + H2O = XMP + diphosphate + H(+)</text>
        <dbReference type="Rhea" id="RHEA:28610"/>
        <dbReference type="ChEBI" id="CHEBI:15377"/>
        <dbReference type="ChEBI" id="CHEBI:15378"/>
        <dbReference type="ChEBI" id="CHEBI:33019"/>
        <dbReference type="ChEBI" id="CHEBI:57464"/>
        <dbReference type="ChEBI" id="CHEBI:61314"/>
        <dbReference type="EC" id="3.6.1.66"/>
    </reaction>
</comment>
<dbReference type="PANTHER" id="PTHR11067">
    <property type="entry name" value="INOSINE TRIPHOSPHATE PYROPHOSPHATASE/HAM1 PROTEIN"/>
    <property type="match status" value="1"/>
</dbReference>
<evidence type="ECO:0000256" key="14">
    <source>
        <dbReference type="ARBA" id="ARBA00078805"/>
    </source>
</evidence>
<dbReference type="NCBIfam" id="TIGR00042">
    <property type="entry name" value="RdgB/HAM1 family non-canonical purine NTP pyrophosphatase"/>
    <property type="match status" value="1"/>
</dbReference>
<keyword evidence="8" id="KW-0546">Nucleotide metabolism</keyword>
<comment type="similarity">
    <text evidence="2">Belongs to the HAM1 NTPase family.</text>
</comment>
<dbReference type="GO" id="GO:0036220">
    <property type="term" value="F:ITP diphosphatase activity"/>
    <property type="evidence" value="ECO:0007669"/>
    <property type="project" value="UniProtKB-EC"/>
</dbReference>
<dbReference type="PANTHER" id="PTHR11067:SF9">
    <property type="entry name" value="INOSINE TRIPHOSPHATE PYROPHOSPHATASE"/>
    <property type="match status" value="1"/>
</dbReference>
<evidence type="ECO:0000256" key="8">
    <source>
        <dbReference type="ARBA" id="ARBA00023080"/>
    </source>
</evidence>
<keyword evidence="5" id="KW-0547">Nucleotide-binding</keyword>
<dbReference type="GO" id="GO:0036222">
    <property type="term" value="F:XTP diphosphatase activity"/>
    <property type="evidence" value="ECO:0007669"/>
    <property type="project" value="UniProtKB-ARBA"/>
</dbReference>
<sequence length="202" mass="22362">MKLVLATHNNHKKAELNSILSSLEISVLGLDEYPEISEIEETGSTLFENAFLKARTIHRITGLPSLADDTGLEVDALNGAPGVYSARFAGENPSYEENVNKLLSVMLDVPVENRTARFRTVMAFVDSDVELSAEGFIKGIITMTMRGENGFGYDPVFQPERSKITFAEMSDEEKNGISHRARALENLKTQLITYFDKGGNIE</sequence>
<evidence type="ECO:0000256" key="3">
    <source>
        <dbReference type="ARBA" id="ARBA00011738"/>
    </source>
</evidence>
<accession>A0A381WKB6</accession>
<keyword evidence="4" id="KW-0479">Metal-binding</keyword>
<dbReference type="GO" id="GO:0009146">
    <property type="term" value="P:purine nucleoside triphosphate catabolic process"/>
    <property type="evidence" value="ECO:0007669"/>
    <property type="project" value="UniProtKB-ARBA"/>
</dbReference>
<evidence type="ECO:0000256" key="13">
    <source>
        <dbReference type="ARBA" id="ARBA00075987"/>
    </source>
</evidence>
<dbReference type="HAMAP" id="MF_01405">
    <property type="entry name" value="Non_canon_purine_NTPase"/>
    <property type="match status" value="1"/>
</dbReference>
<dbReference type="CDD" id="cd00515">
    <property type="entry name" value="HAM1"/>
    <property type="match status" value="1"/>
</dbReference>
<dbReference type="Gene3D" id="3.90.950.10">
    <property type="match status" value="1"/>
</dbReference>
<dbReference type="GO" id="GO:0035870">
    <property type="term" value="F:dITP diphosphatase activity"/>
    <property type="evidence" value="ECO:0007669"/>
    <property type="project" value="UniProtKB-ARBA"/>
</dbReference>
<evidence type="ECO:0000256" key="7">
    <source>
        <dbReference type="ARBA" id="ARBA00022842"/>
    </source>
</evidence>
<dbReference type="SUPFAM" id="SSF52972">
    <property type="entry name" value="ITPase-like"/>
    <property type="match status" value="1"/>
</dbReference>
<comment type="catalytic activity">
    <reaction evidence="9">
        <text>dITP + H2O = dIMP + diphosphate + H(+)</text>
        <dbReference type="Rhea" id="RHEA:28342"/>
        <dbReference type="ChEBI" id="CHEBI:15377"/>
        <dbReference type="ChEBI" id="CHEBI:15378"/>
        <dbReference type="ChEBI" id="CHEBI:33019"/>
        <dbReference type="ChEBI" id="CHEBI:61194"/>
        <dbReference type="ChEBI" id="CHEBI:61382"/>
        <dbReference type="EC" id="3.6.1.66"/>
    </reaction>
</comment>
<dbReference type="GO" id="GO:0005829">
    <property type="term" value="C:cytosol"/>
    <property type="evidence" value="ECO:0007669"/>
    <property type="project" value="TreeGrafter"/>
</dbReference>
<dbReference type="GO" id="GO:0017111">
    <property type="term" value="F:ribonucleoside triphosphate phosphatase activity"/>
    <property type="evidence" value="ECO:0007669"/>
    <property type="project" value="InterPro"/>
</dbReference>
<comment type="subunit">
    <text evidence="3">Homodimer.</text>
</comment>
<evidence type="ECO:0000256" key="16">
    <source>
        <dbReference type="ARBA" id="ARBA00083635"/>
    </source>
</evidence>
<evidence type="ECO:0000256" key="4">
    <source>
        <dbReference type="ARBA" id="ARBA00022723"/>
    </source>
</evidence>
<evidence type="ECO:0000256" key="10">
    <source>
        <dbReference type="ARBA" id="ARBA00052017"/>
    </source>
</evidence>
<dbReference type="FunFam" id="3.90.950.10:FF:000001">
    <property type="entry name" value="dITP/XTP pyrophosphatase"/>
    <property type="match status" value="1"/>
</dbReference>
<dbReference type="EC" id="3.6.1.66" evidence="11"/>
<reference evidence="17" key="1">
    <citation type="submission" date="2018-05" db="EMBL/GenBank/DDBJ databases">
        <authorList>
            <person name="Lanie J.A."/>
            <person name="Ng W.-L."/>
            <person name="Kazmierczak K.M."/>
            <person name="Andrzejewski T.M."/>
            <person name="Davidsen T.M."/>
            <person name="Wayne K.J."/>
            <person name="Tettelin H."/>
            <person name="Glass J.I."/>
            <person name="Rusch D."/>
            <person name="Podicherti R."/>
            <person name="Tsui H.-C.T."/>
            <person name="Winkler M.E."/>
        </authorList>
    </citation>
    <scope>NUCLEOTIDE SEQUENCE</scope>
</reference>
<evidence type="ECO:0000256" key="5">
    <source>
        <dbReference type="ARBA" id="ARBA00022741"/>
    </source>
</evidence>
<dbReference type="AlphaFoldDB" id="A0A381WKB6"/>
<comment type="cofactor">
    <cofactor evidence="1">
        <name>Mg(2+)</name>
        <dbReference type="ChEBI" id="CHEBI:18420"/>
    </cofactor>
</comment>
<evidence type="ECO:0000256" key="11">
    <source>
        <dbReference type="ARBA" id="ARBA00066468"/>
    </source>
</evidence>
<keyword evidence="7" id="KW-0460">Magnesium</keyword>
<dbReference type="GO" id="GO:0000166">
    <property type="term" value="F:nucleotide binding"/>
    <property type="evidence" value="ECO:0007669"/>
    <property type="project" value="UniProtKB-KW"/>
</dbReference>
<dbReference type="InterPro" id="IPR029001">
    <property type="entry name" value="ITPase-like_fam"/>
</dbReference>
<evidence type="ECO:0000256" key="9">
    <source>
        <dbReference type="ARBA" id="ARBA00051875"/>
    </source>
</evidence>
<evidence type="ECO:0000256" key="1">
    <source>
        <dbReference type="ARBA" id="ARBA00001946"/>
    </source>
</evidence>
<keyword evidence="6" id="KW-0378">Hydrolase</keyword>
<proteinExistence type="inferred from homology"/>
<evidence type="ECO:0000313" key="17">
    <source>
        <dbReference type="EMBL" id="SVA52588.1"/>
    </source>
</evidence>
<name>A0A381WKB6_9ZZZZ</name>
<dbReference type="GO" id="GO:0009117">
    <property type="term" value="P:nucleotide metabolic process"/>
    <property type="evidence" value="ECO:0007669"/>
    <property type="project" value="UniProtKB-KW"/>
</dbReference>
<evidence type="ECO:0000256" key="2">
    <source>
        <dbReference type="ARBA" id="ARBA00008023"/>
    </source>
</evidence>
<dbReference type="InterPro" id="IPR020922">
    <property type="entry name" value="dITP/XTP_pyrophosphatase"/>
</dbReference>